<protein>
    <submittedName>
        <fullName evidence="2">Uncharacterized protein</fullName>
    </submittedName>
</protein>
<dbReference type="EMBL" id="NNAY01000154">
    <property type="protein sequence ID" value="OXU30511.1"/>
    <property type="molecule type" value="Genomic_DNA"/>
</dbReference>
<dbReference type="Proteomes" id="UP000215335">
    <property type="component" value="Unassembled WGS sequence"/>
</dbReference>
<feature type="region of interest" description="Disordered" evidence="1">
    <location>
        <begin position="1"/>
        <end position="22"/>
    </location>
</feature>
<evidence type="ECO:0000313" key="3">
    <source>
        <dbReference type="Proteomes" id="UP000215335"/>
    </source>
</evidence>
<feature type="non-terminal residue" evidence="2">
    <location>
        <position position="1"/>
    </location>
</feature>
<organism evidence="2 3">
    <name type="scientific">Trichomalopsis sarcophagae</name>
    <dbReference type="NCBI Taxonomy" id="543379"/>
    <lineage>
        <taxon>Eukaryota</taxon>
        <taxon>Metazoa</taxon>
        <taxon>Ecdysozoa</taxon>
        <taxon>Arthropoda</taxon>
        <taxon>Hexapoda</taxon>
        <taxon>Insecta</taxon>
        <taxon>Pterygota</taxon>
        <taxon>Neoptera</taxon>
        <taxon>Endopterygota</taxon>
        <taxon>Hymenoptera</taxon>
        <taxon>Apocrita</taxon>
        <taxon>Proctotrupomorpha</taxon>
        <taxon>Chalcidoidea</taxon>
        <taxon>Pteromalidae</taxon>
        <taxon>Pteromalinae</taxon>
        <taxon>Trichomalopsis</taxon>
    </lineage>
</organism>
<dbReference type="AlphaFoldDB" id="A0A232FID3"/>
<comment type="caution">
    <text evidence="2">The sequence shown here is derived from an EMBL/GenBank/DDBJ whole genome shotgun (WGS) entry which is preliminary data.</text>
</comment>
<evidence type="ECO:0000313" key="2">
    <source>
        <dbReference type="EMBL" id="OXU30511.1"/>
    </source>
</evidence>
<gene>
    <name evidence="2" type="ORF">TSAR_011548</name>
</gene>
<proteinExistence type="predicted"/>
<sequence length="121" mass="13506">ERSRLKNYKVSKSTTGNSKRKSELNVVKKLSLEKWSKTKPVTGSTTVSSQLAPSSMLLQHNGFLLGWRCESRQLAVSTLSIPTESSRPIVKRCDDEERHGGHERLGKTVTVFSTKCEAKES</sequence>
<keyword evidence="3" id="KW-1185">Reference proteome</keyword>
<reference evidence="2 3" key="1">
    <citation type="journal article" date="2017" name="Curr. Biol.">
        <title>The Evolution of Venom by Co-option of Single-Copy Genes.</title>
        <authorList>
            <person name="Martinson E.O."/>
            <person name="Mrinalini"/>
            <person name="Kelkar Y.D."/>
            <person name="Chang C.H."/>
            <person name="Werren J.H."/>
        </authorList>
    </citation>
    <scope>NUCLEOTIDE SEQUENCE [LARGE SCALE GENOMIC DNA]</scope>
    <source>
        <strain evidence="2 3">Alberta</strain>
        <tissue evidence="2">Whole body</tissue>
    </source>
</reference>
<name>A0A232FID3_9HYME</name>
<accession>A0A232FID3</accession>
<evidence type="ECO:0000256" key="1">
    <source>
        <dbReference type="SAM" id="MobiDB-lite"/>
    </source>
</evidence>